<sequence length="254" mass="27068">EGHGTGTQAGDPQEAEAISRAFFGQRQRAEGEDPMYVGSIKTIIGHTEGTAGIAGLLKASFAIQHGVLPPNLLFEKLNPKVAPFYKDLELVTQLKPWPAVAPGQPRRASVNSFGFGGTNAHIIVEGYTPISPPSRTESINTLPGSLIAPIALSANTESSLRTSMEDLARWLKSTQSEAGQPDTKLLDVVWTLLHKRSVLPVRRSIVAGPTVEHVIASLEKEANLIRSKQGLSRTSSTIGGKPRVLGIFSGHGAQ</sequence>
<dbReference type="Pfam" id="PF02801">
    <property type="entry name" value="Ketoacyl-synt_C"/>
    <property type="match status" value="1"/>
</dbReference>
<keyword evidence="1" id="KW-0596">Phosphopantetheine</keyword>
<dbReference type="InterPro" id="IPR001227">
    <property type="entry name" value="Ac_transferase_dom_sf"/>
</dbReference>
<dbReference type="SMART" id="SM00825">
    <property type="entry name" value="PKS_KS"/>
    <property type="match status" value="1"/>
</dbReference>
<feature type="non-terminal residue" evidence="5">
    <location>
        <position position="254"/>
    </location>
</feature>
<dbReference type="GO" id="GO:0004312">
    <property type="term" value="F:fatty acid synthase activity"/>
    <property type="evidence" value="ECO:0007669"/>
    <property type="project" value="TreeGrafter"/>
</dbReference>
<evidence type="ECO:0000256" key="1">
    <source>
        <dbReference type="ARBA" id="ARBA00022450"/>
    </source>
</evidence>
<proteinExistence type="predicted"/>
<evidence type="ECO:0000259" key="4">
    <source>
        <dbReference type="PROSITE" id="PS52004"/>
    </source>
</evidence>
<dbReference type="SUPFAM" id="SSF53901">
    <property type="entry name" value="Thiolase-like"/>
    <property type="match status" value="1"/>
</dbReference>
<dbReference type="PROSITE" id="PS52004">
    <property type="entry name" value="KS3_2"/>
    <property type="match status" value="1"/>
</dbReference>
<dbReference type="InterPro" id="IPR032821">
    <property type="entry name" value="PKS_assoc"/>
</dbReference>
<keyword evidence="3" id="KW-0808">Transferase</keyword>
<dbReference type="InterPro" id="IPR016039">
    <property type="entry name" value="Thiolase-like"/>
</dbReference>
<dbReference type="PANTHER" id="PTHR43775">
    <property type="entry name" value="FATTY ACID SYNTHASE"/>
    <property type="match status" value="1"/>
</dbReference>
<dbReference type="Gene3D" id="3.30.70.3290">
    <property type="match status" value="1"/>
</dbReference>
<feature type="non-terminal residue" evidence="5">
    <location>
        <position position="1"/>
    </location>
</feature>
<dbReference type="Pfam" id="PF16197">
    <property type="entry name" value="KAsynt_C_assoc"/>
    <property type="match status" value="1"/>
</dbReference>
<dbReference type="Gene3D" id="3.40.47.10">
    <property type="match status" value="1"/>
</dbReference>
<dbReference type="PANTHER" id="PTHR43775:SF20">
    <property type="entry name" value="HYBRID PKS-NRPS SYNTHETASE APDA"/>
    <property type="match status" value="1"/>
</dbReference>
<dbReference type="InterPro" id="IPR020841">
    <property type="entry name" value="PKS_Beta-ketoAc_synthase_dom"/>
</dbReference>
<protein>
    <submittedName>
        <fullName evidence="5">Polyketide synthase</fullName>
    </submittedName>
</protein>
<evidence type="ECO:0000313" key="5">
    <source>
        <dbReference type="EMBL" id="ACM86773.1"/>
    </source>
</evidence>
<dbReference type="AlphaFoldDB" id="C0JPJ7"/>
<dbReference type="GO" id="GO:0006633">
    <property type="term" value="P:fatty acid biosynthetic process"/>
    <property type="evidence" value="ECO:0007669"/>
    <property type="project" value="TreeGrafter"/>
</dbReference>
<dbReference type="EMBL" id="FJ392269">
    <property type="protein sequence ID" value="ACM86773.1"/>
    <property type="molecule type" value="Genomic_DNA"/>
</dbReference>
<feature type="domain" description="Ketosynthase family 3 (KS3)" evidence="4">
    <location>
        <begin position="1"/>
        <end position="126"/>
    </location>
</feature>
<dbReference type="CDD" id="cd00833">
    <property type="entry name" value="PKS"/>
    <property type="match status" value="1"/>
</dbReference>
<evidence type="ECO:0000256" key="3">
    <source>
        <dbReference type="ARBA" id="ARBA00022679"/>
    </source>
</evidence>
<dbReference type="Gene3D" id="3.40.366.10">
    <property type="entry name" value="Malonyl-Coenzyme A Acyl Carrier Protein, domain 2"/>
    <property type="match status" value="1"/>
</dbReference>
<dbReference type="GO" id="GO:0044550">
    <property type="term" value="P:secondary metabolite biosynthetic process"/>
    <property type="evidence" value="ECO:0007669"/>
    <property type="project" value="TreeGrafter"/>
</dbReference>
<accession>C0JPJ7</accession>
<organism evidence="5">
    <name type="scientific">Trichoderma sp. BCC7579</name>
    <dbReference type="NCBI Taxonomy" id="596490"/>
    <lineage>
        <taxon>Eukaryota</taxon>
        <taxon>Fungi</taxon>
        <taxon>Dikarya</taxon>
        <taxon>Ascomycota</taxon>
        <taxon>Pezizomycotina</taxon>
        <taxon>Sordariomycetes</taxon>
        <taxon>Hypocreomycetidae</taxon>
        <taxon>Hypocreales</taxon>
        <taxon>Hypocreaceae</taxon>
        <taxon>Trichoderma</taxon>
    </lineage>
</organism>
<name>C0JPJ7_9HYPO</name>
<dbReference type="InterPro" id="IPR050091">
    <property type="entry name" value="PKS_NRPS_Biosynth_Enz"/>
</dbReference>
<evidence type="ECO:0000256" key="2">
    <source>
        <dbReference type="ARBA" id="ARBA00022553"/>
    </source>
</evidence>
<keyword evidence="2" id="KW-0597">Phosphoprotein</keyword>
<dbReference type="InterPro" id="IPR014031">
    <property type="entry name" value="Ketoacyl_synth_C"/>
</dbReference>
<reference evidence="5" key="1">
    <citation type="journal article" date="2009" name="Appl. Environ. Microbiol.">
        <title>Insect-specific polyketide synthases (PKSs), potential PKS-nonribosomal peptide synthetase hybrids, and novel PKS clades in tropical fungi.</title>
        <authorList>
            <person name="Amnuaykanjanasin A."/>
            <person name="Phonghanpot S."/>
            <person name="Sengpanich N."/>
            <person name="Cheevadhanarak S."/>
            <person name="Tanticharoen M."/>
        </authorList>
    </citation>
    <scope>NUCLEOTIDE SEQUENCE</scope>
    <source>
        <strain evidence="5">BCC7579</strain>
    </source>
</reference>